<gene>
    <name evidence="1" type="ORF">QJS10_CPA08g00931</name>
</gene>
<dbReference type="EMBL" id="JAUJYO010000008">
    <property type="protein sequence ID" value="KAK1310594.1"/>
    <property type="molecule type" value="Genomic_DNA"/>
</dbReference>
<evidence type="ECO:0000313" key="1">
    <source>
        <dbReference type="EMBL" id="KAK1310594.1"/>
    </source>
</evidence>
<dbReference type="Proteomes" id="UP001180020">
    <property type="component" value="Unassembled WGS sequence"/>
</dbReference>
<organism evidence="1 2">
    <name type="scientific">Acorus calamus</name>
    <name type="common">Sweet flag</name>
    <dbReference type="NCBI Taxonomy" id="4465"/>
    <lineage>
        <taxon>Eukaryota</taxon>
        <taxon>Viridiplantae</taxon>
        <taxon>Streptophyta</taxon>
        <taxon>Embryophyta</taxon>
        <taxon>Tracheophyta</taxon>
        <taxon>Spermatophyta</taxon>
        <taxon>Magnoliopsida</taxon>
        <taxon>Liliopsida</taxon>
        <taxon>Acoraceae</taxon>
        <taxon>Acorus</taxon>
    </lineage>
</organism>
<reference evidence="1" key="2">
    <citation type="submission" date="2023-06" db="EMBL/GenBank/DDBJ databases">
        <authorList>
            <person name="Ma L."/>
            <person name="Liu K.-W."/>
            <person name="Li Z."/>
            <person name="Hsiao Y.-Y."/>
            <person name="Qi Y."/>
            <person name="Fu T."/>
            <person name="Tang G."/>
            <person name="Zhang D."/>
            <person name="Sun W.-H."/>
            <person name="Liu D.-K."/>
            <person name="Li Y."/>
            <person name="Chen G.-Z."/>
            <person name="Liu X.-D."/>
            <person name="Liao X.-Y."/>
            <person name="Jiang Y.-T."/>
            <person name="Yu X."/>
            <person name="Hao Y."/>
            <person name="Huang J."/>
            <person name="Zhao X.-W."/>
            <person name="Ke S."/>
            <person name="Chen Y.-Y."/>
            <person name="Wu W.-L."/>
            <person name="Hsu J.-L."/>
            <person name="Lin Y.-F."/>
            <person name="Huang M.-D."/>
            <person name="Li C.-Y."/>
            <person name="Huang L."/>
            <person name="Wang Z.-W."/>
            <person name="Zhao X."/>
            <person name="Zhong W.-Y."/>
            <person name="Peng D.-H."/>
            <person name="Ahmad S."/>
            <person name="Lan S."/>
            <person name="Zhang J.-S."/>
            <person name="Tsai W.-C."/>
            <person name="Van De Peer Y."/>
            <person name="Liu Z.-J."/>
        </authorList>
    </citation>
    <scope>NUCLEOTIDE SEQUENCE</scope>
    <source>
        <strain evidence="1">CP</strain>
        <tissue evidence="1">Leaves</tissue>
    </source>
</reference>
<sequence length="78" mass="8080">MSAHVRTGPVGGPVNTLPCLDGGGPGSVISAVDISRATREVLLRGPKNAREAVKASWKGSWCATQSYQALCSLEGKEV</sequence>
<keyword evidence="2" id="KW-1185">Reference proteome</keyword>
<dbReference type="AlphaFoldDB" id="A0AAV9EB43"/>
<reference evidence="1" key="1">
    <citation type="journal article" date="2023" name="Nat. Commun.">
        <title>Diploid and tetraploid genomes of Acorus and the evolution of monocots.</title>
        <authorList>
            <person name="Ma L."/>
            <person name="Liu K.W."/>
            <person name="Li Z."/>
            <person name="Hsiao Y.Y."/>
            <person name="Qi Y."/>
            <person name="Fu T."/>
            <person name="Tang G.D."/>
            <person name="Zhang D."/>
            <person name="Sun W.H."/>
            <person name="Liu D.K."/>
            <person name="Li Y."/>
            <person name="Chen G.Z."/>
            <person name="Liu X.D."/>
            <person name="Liao X.Y."/>
            <person name="Jiang Y.T."/>
            <person name="Yu X."/>
            <person name="Hao Y."/>
            <person name="Huang J."/>
            <person name="Zhao X.W."/>
            <person name="Ke S."/>
            <person name="Chen Y.Y."/>
            <person name="Wu W.L."/>
            <person name="Hsu J.L."/>
            <person name="Lin Y.F."/>
            <person name="Huang M.D."/>
            <person name="Li C.Y."/>
            <person name="Huang L."/>
            <person name="Wang Z.W."/>
            <person name="Zhao X."/>
            <person name="Zhong W.Y."/>
            <person name="Peng D.H."/>
            <person name="Ahmad S."/>
            <person name="Lan S."/>
            <person name="Zhang J.S."/>
            <person name="Tsai W.C."/>
            <person name="Van de Peer Y."/>
            <person name="Liu Z.J."/>
        </authorList>
    </citation>
    <scope>NUCLEOTIDE SEQUENCE</scope>
    <source>
        <strain evidence="1">CP</strain>
    </source>
</reference>
<protein>
    <submittedName>
        <fullName evidence="1">Uncharacterized protein</fullName>
    </submittedName>
</protein>
<accession>A0AAV9EB43</accession>
<evidence type="ECO:0000313" key="2">
    <source>
        <dbReference type="Proteomes" id="UP001180020"/>
    </source>
</evidence>
<name>A0AAV9EB43_ACOCL</name>
<comment type="caution">
    <text evidence="1">The sequence shown here is derived from an EMBL/GenBank/DDBJ whole genome shotgun (WGS) entry which is preliminary data.</text>
</comment>
<proteinExistence type="predicted"/>